<keyword evidence="6" id="KW-0723">Serine/threonine-protein kinase</keyword>
<dbReference type="PROSITE" id="PS50011">
    <property type="entry name" value="PROTEIN_KINASE_DOM"/>
    <property type="match status" value="1"/>
</dbReference>
<evidence type="ECO:0000256" key="8">
    <source>
        <dbReference type="ARBA" id="ARBA00022741"/>
    </source>
</evidence>
<comment type="catalytic activity">
    <reaction evidence="13">
        <text>L-threonyl-[protein] + ATP = O-phospho-L-threonyl-[protein] + ADP + H(+)</text>
        <dbReference type="Rhea" id="RHEA:46608"/>
        <dbReference type="Rhea" id="RHEA-COMP:11060"/>
        <dbReference type="Rhea" id="RHEA-COMP:11605"/>
        <dbReference type="ChEBI" id="CHEBI:15378"/>
        <dbReference type="ChEBI" id="CHEBI:30013"/>
        <dbReference type="ChEBI" id="CHEBI:30616"/>
        <dbReference type="ChEBI" id="CHEBI:61977"/>
        <dbReference type="ChEBI" id="CHEBI:456216"/>
        <dbReference type="EC" id="2.7.11.1"/>
    </reaction>
</comment>
<evidence type="ECO:0000313" key="16">
    <source>
        <dbReference type="EMBL" id="KAH7128946.1"/>
    </source>
</evidence>
<keyword evidence="7" id="KW-0808">Transferase</keyword>
<keyword evidence="8" id="KW-0547">Nucleotide-binding</keyword>
<organism evidence="16 17">
    <name type="scientific">Dactylonectria macrodidyma</name>
    <dbReference type="NCBI Taxonomy" id="307937"/>
    <lineage>
        <taxon>Eukaryota</taxon>
        <taxon>Fungi</taxon>
        <taxon>Dikarya</taxon>
        <taxon>Ascomycota</taxon>
        <taxon>Pezizomycotina</taxon>
        <taxon>Sordariomycetes</taxon>
        <taxon>Hypocreomycetidae</taxon>
        <taxon>Hypocreales</taxon>
        <taxon>Nectriaceae</taxon>
        <taxon>Dactylonectria</taxon>
    </lineage>
</organism>
<dbReference type="Pfam" id="PF00069">
    <property type="entry name" value="Pkinase"/>
    <property type="match status" value="1"/>
</dbReference>
<dbReference type="InterPro" id="IPR008266">
    <property type="entry name" value="Tyr_kinase_AS"/>
</dbReference>
<dbReference type="PROSITE" id="PS00109">
    <property type="entry name" value="PROTEIN_KINASE_TYR"/>
    <property type="match status" value="1"/>
</dbReference>
<keyword evidence="9 16" id="KW-0418">Kinase</keyword>
<dbReference type="GO" id="GO:0005634">
    <property type="term" value="C:nucleus"/>
    <property type="evidence" value="ECO:0007669"/>
    <property type="project" value="TreeGrafter"/>
</dbReference>
<evidence type="ECO:0000256" key="2">
    <source>
        <dbReference type="ARBA" id="ARBA00011534"/>
    </source>
</evidence>
<evidence type="ECO:0000256" key="9">
    <source>
        <dbReference type="ARBA" id="ARBA00022777"/>
    </source>
</evidence>
<dbReference type="AlphaFoldDB" id="A0A9P9E1D0"/>
<dbReference type="PANTHER" id="PTHR45646:SF11">
    <property type="entry name" value="SERINE_THREONINE-PROTEIN KINASE DOA"/>
    <property type="match status" value="1"/>
</dbReference>
<evidence type="ECO:0000313" key="17">
    <source>
        <dbReference type="Proteomes" id="UP000738349"/>
    </source>
</evidence>
<evidence type="ECO:0000256" key="12">
    <source>
        <dbReference type="ARBA" id="ARBA00033194"/>
    </source>
</evidence>
<comment type="function">
    <text evidence="1">Component of the EKC/KEOPS complex that is required for the formation of a threonylcarbamoyl group on adenosine at position 37 (t(6)A37) in tRNAs that read codons beginning with adenine. The complex is probably involved in the transfer of the threonylcarbamoyl moiety of threonylcarbamoyl-AMP (TC-AMP) to the N6 group of A37. BUD32 has ATPase activity in the context of the EKC/KEOPS complex and likely plays a supporting role to the catalytic subunit KAE1. The EKC/KEOPS complex also promotes both telomere uncapping and telomere elongation. The complex is required for efficient recruitment of transcriptional coactivators.</text>
</comment>
<evidence type="ECO:0000256" key="3">
    <source>
        <dbReference type="ARBA" id="ARBA00012513"/>
    </source>
</evidence>
<dbReference type="PANTHER" id="PTHR45646">
    <property type="entry name" value="SERINE/THREONINE-PROTEIN KINASE DOA-RELATED"/>
    <property type="match status" value="1"/>
</dbReference>
<sequence>MDSDANSYPWTYCPFDLGECEDLENYEPGGFHPVHLGDIYDDRYRVVHKLGFGGFFTVWLADDAASGRWIALKIVAARESSTYEARSIISNHLTIPDTRLFSVTDRHFWIDGPNGRHICLVMPVFGPDMSRLSRGIYSRMKPGFVAEVSLQAACALALLHSNGLCHGDFTTSNMVLRLKDDFGSYSDSDLFKLFGSPQTAPLRTYSGKPSGPHGPRYIVVLLDLCSSSTNVLSSEICIIDFDQSFSTTGSALEQPGIPAKYMAPEVIVGQPASPASDIWALGCAIYRMRSGDDLFFDYDTNCPEDALRQVEKTLGPLPNEWKGTKFDGEGFAVSDGDDGELFWSLDETRPLKDRVRAVPDEPSSLFINRQGEAVDIPDEEIDGVLFDDEAALRVSYSPAFKSRLWKPTAVCVAGTYMAGYTEETNGILEAFPRIPESEQQLLRDLLSRIFTYDPTERVTADKVLEHPWFLKPRALNKKIS</sequence>
<evidence type="ECO:0000256" key="11">
    <source>
        <dbReference type="ARBA" id="ARBA00030980"/>
    </source>
</evidence>
<dbReference type="InterPro" id="IPR011009">
    <property type="entry name" value="Kinase-like_dom_sf"/>
</dbReference>
<keyword evidence="17" id="KW-1185">Reference proteome</keyword>
<dbReference type="Proteomes" id="UP000738349">
    <property type="component" value="Unassembled WGS sequence"/>
</dbReference>
<keyword evidence="10" id="KW-0067">ATP-binding</keyword>
<dbReference type="EMBL" id="JAGMUV010000018">
    <property type="protein sequence ID" value="KAH7128946.1"/>
    <property type="molecule type" value="Genomic_DNA"/>
</dbReference>
<reference evidence="16" key="1">
    <citation type="journal article" date="2021" name="Nat. Commun.">
        <title>Genetic determinants of endophytism in the Arabidopsis root mycobiome.</title>
        <authorList>
            <person name="Mesny F."/>
            <person name="Miyauchi S."/>
            <person name="Thiergart T."/>
            <person name="Pickel B."/>
            <person name="Atanasova L."/>
            <person name="Karlsson M."/>
            <person name="Huettel B."/>
            <person name="Barry K.W."/>
            <person name="Haridas S."/>
            <person name="Chen C."/>
            <person name="Bauer D."/>
            <person name="Andreopoulos W."/>
            <person name="Pangilinan J."/>
            <person name="LaButti K."/>
            <person name="Riley R."/>
            <person name="Lipzen A."/>
            <person name="Clum A."/>
            <person name="Drula E."/>
            <person name="Henrissat B."/>
            <person name="Kohler A."/>
            <person name="Grigoriev I.V."/>
            <person name="Martin F.M."/>
            <person name="Hacquard S."/>
        </authorList>
    </citation>
    <scope>NUCLEOTIDE SEQUENCE</scope>
    <source>
        <strain evidence="16">MPI-CAGE-AT-0147</strain>
    </source>
</reference>
<dbReference type="Gene3D" id="1.10.510.10">
    <property type="entry name" value="Transferase(Phosphotransferase) domain 1"/>
    <property type="match status" value="1"/>
</dbReference>
<protein>
    <recommendedName>
        <fullName evidence="5">EKC/KEOPS complex subunit BUD32</fullName>
        <ecNumber evidence="3">2.7.11.1</ecNumber>
    </recommendedName>
    <alternativeName>
        <fullName evidence="11 12">Atypical Serine/threonine protein kinase BUD32</fullName>
    </alternativeName>
    <alternativeName>
        <fullName evidence="4">EKC/KEOPS complex subunit bud32</fullName>
    </alternativeName>
</protein>
<feature type="domain" description="Protein kinase" evidence="15">
    <location>
        <begin position="44"/>
        <end position="469"/>
    </location>
</feature>
<dbReference type="GO" id="GO:0005524">
    <property type="term" value="F:ATP binding"/>
    <property type="evidence" value="ECO:0007669"/>
    <property type="project" value="UniProtKB-KW"/>
</dbReference>
<dbReference type="GO" id="GO:0004674">
    <property type="term" value="F:protein serine/threonine kinase activity"/>
    <property type="evidence" value="ECO:0007669"/>
    <property type="project" value="UniProtKB-KW"/>
</dbReference>
<dbReference type="EC" id="2.7.11.1" evidence="3"/>
<name>A0A9P9E1D0_9HYPO</name>
<evidence type="ECO:0000256" key="6">
    <source>
        <dbReference type="ARBA" id="ARBA00022527"/>
    </source>
</evidence>
<dbReference type="SUPFAM" id="SSF56112">
    <property type="entry name" value="Protein kinase-like (PK-like)"/>
    <property type="match status" value="1"/>
</dbReference>
<comment type="subunit">
    <text evidence="2">Component of the EKC/KEOPS complex composed of at least BUD32, CGI121, GON7, KAE1 and PCC1; the whole complex dimerizes.</text>
</comment>
<evidence type="ECO:0000259" key="15">
    <source>
        <dbReference type="PROSITE" id="PS50011"/>
    </source>
</evidence>
<dbReference type="SMART" id="SM00220">
    <property type="entry name" value="S_TKc"/>
    <property type="match status" value="1"/>
</dbReference>
<evidence type="ECO:0000256" key="7">
    <source>
        <dbReference type="ARBA" id="ARBA00022679"/>
    </source>
</evidence>
<accession>A0A9P9E1D0</accession>
<comment type="caution">
    <text evidence="16">The sequence shown here is derived from an EMBL/GenBank/DDBJ whole genome shotgun (WGS) entry which is preliminary data.</text>
</comment>
<evidence type="ECO:0000256" key="5">
    <source>
        <dbReference type="ARBA" id="ARBA00019973"/>
    </source>
</evidence>
<dbReference type="InterPro" id="IPR000719">
    <property type="entry name" value="Prot_kinase_dom"/>
</dbReference>
<evidence type="ECO:0000256" key="14">
    <source>
        <dbReference type="ARBA" id="ARBA00048679"/>
    </source>
</evidence>
<evidence type="ECO:0000256" key="1">
    <source>
        <dbReference type="ARBA" id="ARBA00003747"/>
    </source>
</evidence>
<evidence type="ECO:0000256" key="13">
    <source>
        <dbReference type="ARBA" id="ARBA00047899"/>
    </source>
</evidence>
<gene>
    <name evidence="16" type="ORF">EDB81DRAFT_138057</name>
</gene>
<dbReference type="Gene3D" id="3.30.200.20">
    <property type="entry name" value="Phosphorylase Kinase, domain 1"/>
    <property type="match status" value="1"/>
</dbReference>
<evidence type="ECO:0000256" key="10">
    <source>
        <dbReference type="ARBA" id="ARBA00022840"/>
    </source>
</evidence>
<comment type="catalytic activity">
    <reaction evidence="14">
        <text>L-seryl-[protein] + ATP = O-phospho-L-seryl-[protein] + ADP + H(+)</text>
        <dbReference type="Rhea" id="RHEA:17989"/>
        <dbReference type="Rhea" id="RHEA-COMP:9863"/>
        <dbReference type="Rhea" id="RHEA-COMP:11604"/>
        <dbReference type="ChEBI" id="CHEBI:15378"/>
        <dbReference type="ChEBI" id="CHEBI:29999"/>
        <dbReference type="ChEBI" id="CHEBI:30616"/>
        <dbReference type="ChEBI" id="CHEBI:83421"/>
        <dbReference type="ChEBI" id="CHEBI:456216"/>
        <dbReference type="EC" id="2.7.11.1"/>
    </reaction>
</comment>
<dbReference type="OrthoDB" id="5979581at2759"/>
<proteinExistence type="predicted"/>
<dbReference type="InterPro" id="IPR051175">
    <property type="entry name" value="CLK_kinases"/>
</dbReference>
<evidence type="ECO:0000256" key="4">
    <source>
        <dbReference type="ARBA" id="ARBA00013948"/>
    </source>
</evidence>
<dbReference type="GO" id="GO:0043484">
    <property type="term" value="P:regulation of RNA splicing"/>
    <property type="evidence" value="ECO:0007669"/>
    <property type="project" value="TreeGrafter"/>
</dbReference>